<evidence type="ECO:0000256" key="1">
    <source>
        <dbReference type="SAM" id="Phobius"/>
    </source>
</evidence>
<feature type="transmembrane region" description="Helical" evidence="1">
    <location>
        <begin position="161"/>
        <end position="181"/>
    </location>
</feature>
<accession>A0A1G8X6L5</accession>
<name>A0A1G8X6L5_ACTMZ</name>
<sequence>MRDRSVGRRTTGLSALALAALCVLTGLTMLLGYANKARCTGPEFDESGVSRSDVASRSSRYVCYSDLQYLWNARELDEMGFPYATGGITEDGELYGSVVEYPVLIGVLVWLGSLFVRTDAGFLAASALLFAPFGLLTAWWLGRLSRWRALWWALGPPLVLYSFHNWDLAAVVCSVGAIYAVHRHRATGLRRPALLAAVLLGIGAACKLYPAMFALPLALYVLTGGAAGARDAAGSRGSTGAGDSDRRGGRFDIVGAFGVLGTALGTFVLINLPFAVIGFEGWAASFRFQLRRSVDLTTNSIWYWGLRPLVAEDRFESLVGVLSPVLVLVSFALACVLGMRHWSRGGAFPWVAVSAAMLCGFLLLHKVHSPQFALWLLPFLVLVPVRTGWLIAYLLADAAMGIGFFRWMYLIGTDQPFAIYESFAAQAVMIGVWGRAALLVGLFVAFLGAAGFRFPGSSPPRAAAERDSRPAFAE</sequence>
<dbReference type="EMBL" id="FNFM01000002">
    <property type="protein sequence ID" value="SDJ85465.1"/>
    <property type="molecule type" value="Genomic_DNA"/>
</dbReference>
<feature type="transmembrane region" description="Helical" evidence="1">
    <location>
        <begin position="253"/>
        <end position="283"/>
    </location>
</feature>
<dbReference type="AlphaFoldDB" id="A0A1G8X6L5"/>
<feature type="transmembrane region" description="Helical" evidence="1">
    <location>
        <begin position="12"/>
        <end position="34"/>
    </location>
</feature>
<feature type="transmembrane region" description="Helical" evidence="1">
    <location>
        <begin position="122"/>
        <end position="141"/>
    </location>
</feature>
<feature type="transmembrane region" description="Helical" evidence="1">
    <location>
        <begin position="94"/>
        <end position="115"/>
    </location>
</feature>
<feature type="transmembrane region" description="Helical" evidence="1">
    <location>
        <begin position="193"/>
        <end position="215"/>
    </location>
</feature>
<gene>
    <name evidence="2" type="ORF">SAMN04487820_102380</name>
</gene>
<organism evidence="2 3">
    <name type="scientific">Actinopolyspora mzabensis</name>
    <dbReference type="NCBI Taxonomy" id="995066"/>
    <lineage>
        <taxon>Bacteria</taxon>
        <taxon>Bacillati</taxon>
        <taxon>Actinomycetota</taxon>
        <taxon>Actinomycetes</taxon>
        <taxon>Actinopolysporales</taxon>
        <taxon>Actinopolysporaceae</taxon>
        <taxon>Actinopolyspora</taxon>
    </lineage>
</organism>
<keyword evidence="3" id="KW-1185">Reference proteome</keyword>
<feature type="transmembrane region" description="Helical" evidence="1">
    <location>
        <begin position="372"/>
        <end position="396"/>
    </location>
</feature>
<keyword evidence="1" id="KW-0812">Transmembrane</keyword>
<evidence type="ECO:0000313" key="2">
    <source>
        <dbReference type="EMBL" id="SDJ85465.1"/>
    </source>
</evidence>
<feature type="transmembrane region" description="Helical" evidence="1">
    <location>
        <begin position="317"/>
        <end position="341"/>
    </location>
</feature>
<dbReference type="Proteomes" id="UP000199213">
    <property type="component" value="Unassembled WGS sequence"/>
</dbReference>
<evidence type="ECO:0000313" key="3">
    <source>
        <dbReference type="Proteomes" id="UP000199213"/>
    </source>
</evidence>
<protein>
    <submittedName>
        <fullName evidence="2">Uncharacterized membrane protein</fullName>
    </submittedName>
</protein>
<feature type="transmembrane region" description="Helical" evidence="1">
    <location>
        <begin position="432"/>
        <end position="452"/>
    </location>
</feature>
<proteinExistence type="predicted"/>
<reference evidence="3" key="1">
    <citation type="submission" date="2016-10" db="EMBL/GenBank/DDBJ databases">
        <authorList>
            <person name="Varghese N."/>
            <person name="Submissions S."/>
        </authorList>
    </citation>
    <scope>NUCLEOTIDE SEQUENCE [LARGE SCALE GENOMIC DNA]</scope>
    <source>
        <strain evidence="3">DSM 45460</strain>
    </source>
</reference>
<keyword evidence="1" id="KW-0472">Membrane</keyword>
<feature type="transmembrane region" description="Helical" evidence="1">
    <location>
        <begin position="347"/>
        <end position="365"/>
    </location>
</feature>
<keyword evidence="1" id="KW-1133">Transmembrane helix</keyword>